<reference evidence="3 4" key="1">
    <citation type="submission" date="2016-11" db="EMBL/GenBank/DDBJ databases">
        <title>Study of marine rhodopsin-containing bacteria.</title>
        <authorList>
            <person name="Yoshizawa S."/>
            <person name="Kumagai Y."/>
            <person name="Kogure K."/>
        </authorList>
    </citation>
    <scope>NUCLEOTIDE SEQUENCE [LARGE SCALE GENOMIC DNA]</scope>
    <source>
        <strain evidence="3 4">SAORIC-28</strain>
    </source>
</reference>
<evidence type="ECO:0000259" key="2">
    <source>
        <dbReference type="Pfam" id="PF13439"/>
    </source>
</evidence>
<sequence>MCPVPPLRIALFTGNYNHVEDGVSRTLGRLVGHLLDQGHDVLVFGPTIDDALDQPGRFVAVPSVAAPGRPEYRVSTRFPAEARREATRFAPHVVHIATPDVLGHKALRWARALGIPVVSTYHTHFASYLDYYHLGLAEKALWGALRRFYDRCDEVYVPTPTMRDALVEHGIASTIRLWPRGIELDRFFPDARSTEWRQSHGFAPDEVVVSFVSRLVKEKGLDVFEETVRALQREGRPVRALVVGEGPERASLEAELPDAVFTGHLSGDELSTAYASSDVFLFPSETETFGNVTLEAMASGLGVVAADAAGTASLIDPGRTGLLCPPRDRDAFLNATRHLVDDEDLRHRLGAAAREAARRYNWPDVLGRMETYYRDVADPAFMGGSGANGG</sequence>
<comment type="caution">
    <text evidence="3">The sequence shown here is derived from an EMBL/GenBank/DDBJ whole genome shotgun (WGS) entry which is preliminary data.</text>
</comment>
<dbReference type="PANTHER" id="PTHR45947">
    <property type="entry name" value="SULFOQUINOVOSYL TRANSFERASE SQD2"/>
    <property type="match status" value="1"/>
</dbReference>
<dbReference type="Pfam" id="PF13439">
    <property type="entry name" value="Glyco_transf_4"/>
    <property type="match status" value="1"/>
</dbReference>
<dbReference type="OrthoDB" id="1096251at2"/>
<proteinExistence type="predicted"/>
<name>A0A271IYC0_9BACT</name>
<dbReference type="InterPro" id="IPR050194">
    <property type="entry name" value="Glycosyltransferase_grp1"/>
</dbReference>
<evidence type="ECO:0000313" key="3">
    <source>
        <dbReference type="EMBL" id="PAP75519.1"/>
    </source>
</evidence>
<dbReference type="InterPro" id="IPR001296">
    <property type="entry name" value="Glyco_trans_1"/>
</dbReference>
<evidence type="ECO:0000259" key="1">
    <source>
        <dbReference type="Pfam" id="PF00534"/>
    </source>
</evidence>
<evidence type="ECO:0008006" key="5">
    <source>
        <dbReference type="Google" id="ProtNLM"/>
    </source>
</evidence>
<dbReference type="GO" id="GO:0016757">
    <property type="term" value="F:glycosyltransferase activity"/>
    <property type="evidence" value="ECO:0007669"/>
    <property type="project" value="InterPro"/>
</dbReference>
<evidence type="ECO:0000313" key="4">
    <source>
        <dbReference type="Proteomes" id="UP000216339"/>
    </source>
</evidence>
<organism evidence="3 4">
    <name type="scientific">Rubrivirga marina</name>
    <dbReference type="NCBI Taxonomy" id="1196024"/>
    <lineage>
        <taxon>Bacteria</taxon>
        <taxon>Pseudomonadati</taxon>
        <taxon>Rhodothermota</taxon>
        <taxon>Rhodothermia</taxon>
        <taxon>Rhodothermales</taxon>
        <taxon>Rubricoccaceae</taxon>
        <taxon>Rubrivirga</taxon>
    </lineage>
</organism>
<accession>A0A271IYC0</accession>
<feature type="domain" description="Glycosyltransferase subfamily 4-like N-terminal" evidence="2">
    <location>
        <begin position="22"/>
        <end position="186"/>
    </location>
</feature>
<dbReference type="AlphaFoldDB" id="A0A271IYC0"/>
<dbReference type="Pfam" id="PF00534">
    <property type="entry name" value="Glycos_transf_1"/>
    <property type="match status" value="1"/>
</dbReference>
<dbReference type="CDD" id="cd03814">
    <property type="entry name" value="GT4-like"/>
    <property type="match status" value="1"/>
</dbReference>
<gene>
    <name evidence="3" type="ORF">BSZ37_03205</name>
</gene>
<feature type="domain" description="Glycosyl transferase family 1" evidence="1">
    <location>
        <begin position="194"/>
        <end position="355"/>
    </location>
</feature>
<protein>
    <recommendedName>
        <fullName evidence="5">Glycosyl transferase family 1</fullName>
    </recommendedName>
</protein>
<dbReference type="InterPro" id="IPR028098">
    <property type="entry name" value="Glyco_trans_4-like_N"/>
</dbReference>
<dbReference type="PANTHER" id="PTHR45947:SF3">
    <property type="entry name" value="SULFOQUINOVOSYL TRANSFERASE SQD2"/>
    <property type="match status" value="1"/>
</dbReference>
<keyword evidence="4" id="KW-1185">Reference proteome</keyword>
<dbReference type="SUPFAM" id="SSF53756">
    <property type="entry name" value="UDP-Glycosyltransferase/glycogen phosphorylase"/>
    <property type="match status" value="1"/>
</dbReference>
<dbReference type="Proteomes" id="UP000216339">
    <property type="component" value="Unassembled WGS sequence"/>
</dbReference>
<dbReference type="Gene3D" id="3.40.50.2000">
    <property type="entry name" value="Glycogen Phosphorylase B"/>
    <property type="match status" value="2"/>
</dbReference>
<dbReference type="EMBL" id="MQWD01000001">
    <property type="protein sequence ID" value="PAP75519.1"/>
    <property type="molecule type" value="Genomic_DNA"/>
</dbReference>